<accession>A0A1I0LX63</accession>
<evidence type="ECO:0000313" key="1">
    <source>
        <dbReference type="EMBL" id="SEU47834.1"/>
    </source>
</evidence>
<proteinExistence type="predicted"/>
<dbReference type="OrthoDB" id="3211048at2"/>
<keyword evidence="2" id="KW-1185">Reference proteome</keyword>
<organism evidence="1 2">
    <name type="scientific">Nonomuraea wenchangensis</name>
    <dbReference type="NCBI Taxonomy" id="568860"/>
    <lineage>
        <taxon>Bacteria</taxon>
        <taxon>Bacillati</taxon>
        <taxon>Actinomycetota</taxon>
        <taxon>Actinomycetes</taxon>
        <taxon>Streptosporangiales</taxon>
        <taxon>Streptosporangiaceae</taxon>
        <taxon>Nonomuraea</taxon>
    </lineage>
</organism>
<dbReference type="AlphaFoldDB" id="A0A1I0LX63"/>
<name>A0A1I0LX63_9ACTN</name>
<protein>
    <submittedName>
        <fullName evidence="1">Uncharacterized protein</fullName>
    </submittedName>
</protein>
<reference evidence="1 2" key="1">
    <citation type="submission" date="2016-10" db="EMBL/GenBank/DDBJ databases">
        <authorList>
            <person name="de Groot N.N."/>
        </authorList>
    </citation>
    <scope>NUCLEOTIDE SEQUENCE [LARGE SCALE GENOMIC DNA]</scope>
    <source>
        <strain evidence="1 2">CGMCC 4.5598</strain>
    </source>
</reference>
<evidence type="ECO:0000313" key="2">
    <source>
        <dbReference type="Proteomes" id="UP000199361"/>
    </source>
</evidence>
<gene>
    <name evidence="1" type="ORF">SAMN05421811_13217</name>
</gene>
<dbReference type="Proteomes" id="UP000199361">
    <property type="component" value="Unassembled WGS sequence"/>
</dbReference>
<dbReference type="EMBL" id="FOHX01000032">
    <property type="protein sequence ID" value="SEU47834.1"/>
    <property type="molecule type" value="Genomic_DNA"/>
</dbReference>
<dbReference type="STRING" id="568860.SAMN05421811_13217"/>
<dbReference type="RefSeq" id="WP_143082670.1">
    <property type="nucleotide sequence ID" value="NZ_FOHX01000032.1"/>
</dbReference>
<sequence>MSPRIPKRMAGCPVHGGLAVPAVAGRHTSGRRPPLFGINDPRRVNSLLVNKRCGMCGQPLSDRPGGKYMLLLRPADFGRGYSAEPAAHPSDCGPYAINACPLLNGRMTRYSASRRDLAAERCGEPDCDCRLWTDRPDQQERAGAAAPPFYAALYRQEDYRLHWGDLRQHRDVLLGVTVAGIEPLQIRLVTKGEPSMVDLARALLMDLPLP</sequence>